<dbReference type="SMART" id="SM00382">
    <property type="entry name" value="AAA"/>
    <property type="match status" value="1"/>
</dbReference>
<dbReference type="PANTHER" id="PTHR43788">
    <property type="entry name" value="DNA2/NAM7 HELICASE FAMILY MEMBER"/>
    <property type="match status" value="1"/>
</dbReference>
<reference evidence="4 5" key="1">
    <citation type="submission" date="2016-10" db="EMBL/GenBank/DDBJ databases">
        <title>Alkaliphiles isolated from bioreactors.</title>
        <authorList>
            <person name="Salah Z."/>
            <person name="Rout S.P."/>
            <person name="Humphreys P.N."/>
        </authorList>
    </citation>
    <scope>NUCLEOTIDE SEQUENCE [LARGE SCALE GENOMIC DNA]</scope>
    <source>
        <strain evidence="4 5">ZS02</strain>
    </source>
</reference>
<dbReference type="GO" id="GO:0017116">
    <property type="term" value="F:single-stranded DNA helicase activity"/>
    <property type="evidence" value="ECO:0007669"/>
    <property type="project" value="TreeGrafter"/>
</dbReference>
<dbReference type="GO" id="GO:0009338">
    <property type="term" value="C:exodeoxyribonuclease V complex"/>
    <property type="evidence" value="ECO:0007669"/>
    <property type="project" value="TreeGrafter"/>
</dbReference>
<dbReference type="AlphaFoldDB" id="A0A1R1IDQ1"/>
<gene>
    <name evidence="4" type="ORF">BJN45_02980</name>
</gene>
<dbReference type="Gene3D" id="3.40.50.300">
    <property type="entry name" value="P-loop containing nucleotide triphosphate hydrolases"/>
    <property type="match status" value="2"/>
</dbReference>
<dbReference type="GO" id="GO:0006310">
    <property type="term" value="P:DNA recombination"/>
    <property type="evidence" value="ECO:0007669"/>
    <property type="project" value="TreeGrafter"/>
</dbReference>
<dbReference type="SUPFAM" id="SSF52540">
    <property type="entry name" value="P-loop containing nucleoside triphosphate hydrolases"/>
    <property type="match status" value="2"/>
</dbReference>
<evidence type="ECO:0000313" key="4">
    <source>
        <dbReference type="EMBL" id="OMG56911.1"/>
    </source>
</evidence>
<dbReference type="EMBL" id="MTHD01000001">
    <property type="protein sequence ID" value="OMG56911.1"/>
    <property type="molecule type" value="Genomic_DNA"/>
</dbReference>
<name>A0A1R1IDQ1_9RHOO</name>
<dbReference type="Pfam" id="PF13538">
    <property type="entry name" value="UvrD_C_2"/>
    <property type="match status" value="1"/>
</dbReference>
<dbReference type="PANTHER" id="PTHR43788:SF6">
    <property type="entry name" value="DNA HELICASE B"/>
    <property type="match status" value="1"/>
</dbReference>
<dbReference type="CDD" id="cd17933">
    <property type="entry name" value="DEXSc_RecD-like"/>
    <property type="match status" value="1"/>
</dbReference>
<comment type="caution">
    <text evidence="4">The sequence shown here is derived from an EMBL/GenBank/DDBJ whole genome shotgun (WGS) entry which is preliminary data.</text>
</comment>
<dbReference type="InterPro" id="IPR003593">
    <property type="entry name" value="AAA+_ATPase"/>
</dbReference>
<feature type="domain" description="AAA+ ATPase" evidence="3">
    <location>
        <begin position="357"/>
        <end position="501"/>
    </location>
</feature>
<dbReference type="InterPro" id="IPR050534">
    <property type="entry name" value="Coronavir_polyprotein_1ab"/>
</dbReference>
<sequence>MARIYHVGTQVQVGKRIRKGGRYALVSTINRDGSIRPSPSPLPLVVRFPESDMGLVAPGTVWLVDGPEVISSYVHAGDRRYERTIEATTATFVKPTGQTLARWLQQNVTGIGDVLSNRLVRNKHLAKWVEAEDRESLLGIQGMSDTTVDALLQSWPSTELFKVITFLDEHSIPLGIAKSIINALNEEALPLLQENPFMLLGQGVPFKKVAEFATKMGFNINDPQYVGGIAAHVAFVHSEETGSTVIDSATLHRNAELLMQRSVPDGLGDTAVNQGLMVKCGEAAYQVYGCALMEHEVADFMLKALLRAPGEGAAQAAWWETQIDRRSVERALQRYEAHFLNFQLLPEQREAVIGSVLAPVCGISGGAGTGKTTILRAVLGCYQQLASELPSYQVAVAGRAAQRMAESTGKPAQTIAKFIAEHMGDGKPELPDHLLLIIDEASMLDLLSMYRLVRFLPHAARIIFVGDSMQILPVGKGLIFHAIQDSGVPFFELKQVMRQDEQSGIHRLATDLRNGIVTLPPAAATRLLDCADCSLDESTDPNRLAELWREAGGIGAVMILCPVKSGPLGVDNINVILQRTVGLERPQLYYQDSERRRQPWVTNDGLRLLLGDPVLVTQNNYDVDADVRNGDLGILENITDPLTDSEFFGVLRMGDGRAIEVNLDLLGKLSLGYAVTVHKSQGSQWPTCFITLPRNASRMIDQSLLYTAVTRAQKRALLFGDPRLIEIGIARGPASLERLTTLAKRIQYMASL</sequence>
<keyword evidence="5" id="KW-1185">Reference proteome</keyword>
<dbReference type="STRING" id="418702.BJN45_02980"/>
<dbReference type="Pfam" id="PF13604">
    <property type="entry name" value="AAA_30"/>
    <property type="match status" value="1"/>
</dbReference>
<dbReference type="CDD" id="cd18809">
    <property type="entry name" value="SF1_C_RecD"/>
    <property type="match status" value="1"/>
</dbReference>
<keyword evidence="1" id="KW-0547">Nucleotide-binding</keyword>
<dbReference type="GO" id="GO:0005524">
    <property type="term" value="F:ATP binding"/>
    <property type="evidence" value="ECO:0007669"/>
    <property type="project" value="UniProtKB-KW"/>
</dbReference>
<protein>
    <recommendedName>
        <fullName evidence="3">AAA+ ATPase domain-containing protein</fullName>
    </recommendedName>
</protein>
<keyword evidence="2" id="KW-0067">ATP-binding</keyword>
<dbReference type="Pfam" id="PF14490">
    <property type="entry name" value="HHH_RecD2"/>
    <property type="match status" value="1"/>
</dbReference>
<accession>A0A1R1IDQ1</accession>
<evidence type="ECO:0000259" key="3">
    <source>
        <dbReference type="SMART" id="SM00382"/>
    </source>
</evidence>
<organism evidence="4 5">
    <name type="scientific">Azonexus hydrophilus</name>
    <dbReference type="NCBI Taxonomy" id="418702"/>
    <lineage>
        <taxon>Bacteria</taxon>
        <taxon>Pseudomonadati</taxon>
        <taxon>Pseudomonadota</taxon>
        <taxon>Betaproteobacteria</taxon>
        <taxon>Rhodocyclales</taxon>
        <taxon>Azonexaceae</taxon>
        <taxon>Azonexus</taxon>
    </lineage>
</organism>
<evidence type="ECO:0000313" key="5">
    <source>
        <dbReference type="Proteomes" id="UP000187526"/>
    </source>
</evidence>
<dbReference type="InterPro" id="IPR029493">
    <property type="entry name" value="RecD2-like_HHH"/>
</dbReference>
<dbReference type="InterPro" id="IPR027417">
    <property type="entry name" value="P-loop_NTPase"/>
</dbReference>
<proteinExistence type="predicted"/>
<evidence type="ECO:0000256" key="2">
    <source>
        <dbReference type="ARBA" id="ARBA00022840"/>
    </source>
</evidence>
<dbReference type="InterPro" id="IPR027785">
    <property type="entry name" value="UvrD-like_helicase_C"/>
</dbReference>
<dbReference type="Proteomes" id="UP000187526">
    <property type="component" value="Unassembled WGS sequence"/>
</dbReference>
<dbReference type="Gene3D" id="2.30.30.940">
    <property type="match status" value="1"/>
</dbReference>
<evidence type="ECO:0000256" key="1">
    <source>
        <dbReference type="ARBA" id="ARBA00022741"/>
    </source>
</evidence>